<name>A0ACB9HSJ1_9ASTR</name>
<comment type="caution">
    <text evidence="1">The sequence shown here is derived from an EMBL/GenBank/DDBJ whole genome shotgun (WGS) entry which is preliminary data.</text>
</comment>
<dbReference type="Proteomes" id="UP001056120">
    <property type="component" value="Linkage Group LG11"/>
</dbReference>
<protein>
    <submittedName>
        <fullName evidence="1">Uncharacterized protein</fullName>
    </submittedName>
</protein>
<reference evidence="2" key="1">
    <citation type="journal article" date="2022" name="Mol. Ecol. Resour.">
        <title>The genomes of chicory, endive, great burdock and yacon provide insights into Asteraceae palaeo-polyploidization history and plant inulin production.</title>
        <authorList>
            <person name="Fan W."/>
            <person name="Wang S."/>
            <person name="Wang H."/>
            <person name="Wang A."/>
            <person name="Jiang F."/>
            <person name="Liu H."/>
            <person name="Zhao H."/>
            <person name="Xu D."/>
            <person name="Zhang Y."/>
        </authorList>
    </citation>
    <scope>NUCLEOTIDE SEQUENCE [LARGE SCALE GENOMIC DNA]</scope>
    <source>
        <strain evidence="2">cv. Yunnan</strain>
    </source>
</reference>
<gene>
    <name evidence="1" type="ORF">L1987_34043</name>
</gene>
<accession>A0ACB9HSJ1</accession>
<evidence type="ECO:0000313" key="2">
    <source>
        <dbReference type="Proteomes" id="UP001056120"/>
    </source>
</evidence>
<organism evidence="1 2">
    <name type="scientific">Smallanthus sonchifolius</name>
    <dbReference type="NCBI Taxonomy" id="185202"/>
    <lineage>
        <taxon>Eukaryota</taxon>
        <taxon>Viridiplantae</taxon>
        <taxon>Streptophyta</taxon>
        <taxon>Embryophyta</taxon>
        <taxon>Tracheophyta</taxon>
        <taxon>Spermatophyta</taxon>
        <taxon>Magnoliopsida</taxon>
        <taxon>eudicotyledons</taxon>
        <taxon>Gunneridae</taxon>
        <taxon>Pentapetalae</taxon>
        <taxon>asterids</taxon>
        <taxon>campanulids</taxon>
        <taxon>Asterales</taxon>
        <taxon>Asteraceae</taxon>
        <taxon>Asteroideae</taxon>
        <taxon>Heliantheae alliance</taxon>
        <taxon>Millerieae</taxon>
        <taxon>Smallanthus</taxon>
    </lineage>
</organism>
<dbReference type="EMBL" id="CM042028">
    <property type="protein sequence ID" value="KAI3798764.1"/>
    <property type="molecule type" value="Genomic_DNA"/>
</dbReference>
<evidence type="ECO:0000313" key="1">
    <source>
        <dbReference type="EMBL" id="KAI3798764.1"/>
    </source>
</evidence>
<reference evidence="1 2" key="2">
    <citation type="journal article" date="2022" name="Mol. Ecol. Resour.">
        <title>The genomes of chicory, endive, great burdock and yacon provide insights into Asteraceae paleo-polyploidization history and plant inulin production.</title>
        <authorList>
            <person name="Fan W."/>
            <person name="Wang S."/>
            <person name="Wang H."/>
            <person name="Wang A."/>
            <person name="Jiang F."/>
            <person name="Liu H."/>
            <person name="Zhao H."/>
            <person name="Xu D."/>
            <person name="Zhang Y."/>
        </authorList>
    </citation>
    <scope>NUCLEOTIDE SEQUENCE [LARGE SCALE GENOMIC DNA]</scope>
    <source>
        <strain evidence="2">cv. Yunnan</strain>
        <tissue evidence="1">Leaves</tissue>
    </source>
</reference>
<keyword evidence="2" id="KW-1185">Reference proteome</keyword>
<sequence>MSIRDRLNLRLIRLVKLVVLWKAMSASVSSTCLLPSKDSMISIFYRSDWSSDCRRIYYNYVFVKSDFWFSLFWL</sequence>
<proteinExistence type="predicted"/>